<organism evidence="1 2">
    <name type="scientific">Ekhidna lutea</name>
    <dbReference type="NCBI Taxonomy" id="447679"/>
    <lineage>
        <taxon>Bacteria</taxon>
        <taxon>Pseudomonadati</taxon>
        <taxon>Bacteroidota</taxon>
        <taxon>Cytophagia</taxon>
        <taxon>Cytophagales</taxon>
        <taxon>Reichenbachiellaceae</taxon>
        <taxon>Ekhidna</taxon>
    </lineage>
</organism>
<dbReference type="Proteomes" id="UP000198393">
    <property type="component" value="Unassembled WGS sequence"/>
</dbReference>
<proteinExistence type="predicted"/>
<name>A0A239KLJ5_EKHLU</name>
<evidence type="ECO:0000313" key="2">
    <source>
        <dbReference type="Proteomes" id="UP000198393"/>
    </source>
</evidence>
<evidence type="ECO:0008006" key="3">
    <source>
        <dbReference type="Google" id="ProtNLM"/>
    </source>
</evidence>
<accession>A0A239KLJ5</accession>
<gene>
    <name evidence="1" type="ORF">SAMN05421640_2725</name>
</gene>
<dbReference type="EMBL" id="FZPD01000004">
    <property type="protein sequence ID" value="SNT18592.1"/>
    <property type="molecule type" value="Genomic_DNA"/>
</dbReference>
<protein>
    <recommendedName>
        <fullName evidence="3">DUF3244 domain-containing protein</fullName>
    </recommendedName>
</protein>
<reference evidence="1 2" key="1">
    <citation type="submission" date="2017-06" db="EMBL/GenBank/DDBJ databases">
        <authorList>
            <person name="Kim H.J."/>
            <person name="Triplett B.A."/>
        </authorList>
    </citation>
    <scope>NUCLEOTIDE SEQUENCE [LARGE SCALE GENOMIC DNA]</scope>
    <source>
        <strain evidence="1 2">DSM 19307</strain>
    </source>
</reference>
<keyword evidence="2" id="KW-1185">Reference proteome</keyword>
<sequence length="111" mass="12173">MLKLTLLLAFILIGSPVKNEKKDATSSIPSIEFSNPAIEFESGQPVFTKETVATLNKPDSEEVRISINDDVDVSVSSTQIELSSLINLSEGTYTILVQGKNYEETFGFTIK</sequence>
<dbReference type="RefSeq" id="WP_089357409.1">
    <property type="nucleotide sequence ID" value="NZ_FZPD01000004.1"/>
</dbReference>
<evidence type="ECO:0000313" key="1">
    <source>
        <dbReference type="EMBL" id="SNT18592.1"/>
    </source>
</evidence>
<dbReference type="AlphaFoldDB" id="A0A239KLJ5"/>